<proteinExistence type="predicted"/>
<dbReference type="EMBL" id="SZPX01000005">
    <property type="protein sequence ID" value="TKI69366.1"/>
    <property type="molecule type" value="Genomic_DNA"/>
</dbReference>
<evidence type="ECO:0000313" key="3">
    <source>
        <dbReference type="Proteomes" id="UP000309561"/>
    </source>
</evidence>
<sequence>MKIDILSDLHFDYYFKQFNNSDRDVKKVYDNYFLHNDRVVGDVLVVAGDLGHHNNQNLILLKMIKKLYKYKAIICVLGNHDYYLDGLIAKDDYEDSFERARELIDLINSEDGLYCLDGNIIEIEDVKFGGAMGWYSDAYLKYKYPFGNFPLKSNNEMWKNCMPDFSMTEGLVNFDDLYYLEIPKIEMVYKECDVMITHINPSFLNEHLSQEFSGQQTNTFFCFNGHKFLRGTTAKHWIFGHTHDSFSYEFAGIKCHVNAFSDRTATIKSIEV</sequence>
<dbReference type="Gene3D" id="3.60.21.10">
    <property type="match status" value="1"/>
</dbReference>
<comment type="caution">
    <text evidence="2">The sequence shown here is derived from an EMBL/GenBank/DDBJ whole genome shotgun (WGS) entry which is preliminary data.</text>
</comment>
<dbReference type="Proteomes" id="UP000309561">
    <property type="component" value="Unassembled WGS sequence"/>
</dbReference>
<keyword evidence="3" id="KW-1185">Reference proteome</keyword>
<dbReference type="SUPFAM" id="SSF56300">
    <property type="entry name" value="Metallo-dependent phosphatases"/>
    <property type="match status" value="1"/>
</dbReference>
<reference evidence="2 3" key="1">
    <citation type="submission" date="2019-04" db="EMBL/GenBank/DDBJ databases">
        <title>Sulfurimonas crateris sp. nov. a facultative anaerobic sulfur-oxidizing chemolithautotrophic bacterium isolated from a terrestrial mud vulcano.</title>
        <authorList>
            <person name="Ratnikova N.M."/>
            <person name="Slobodkin A.I."/>
            <person name="Merkel A.Y."/>
            <person name="Novikov A."/>
            <person name="Bonch-Osmolovskaya E.A."/>
            <person name="Slobodkina G.B."/>
        </authorList>
    </citation>
    <scope>NUCLEOTIDE SEQUENCE [LARGE SCALE GENOMIC DNA]</scope>
    <source>
        <strain evidence="2 3">SN118</strain>
    </source>
</reference>
<dbReference type="OrthoDB" id="356681at2"/>
<evidence type="ECO:0000313" key="2">
    <source>
        <dbReference type="EMBL" id="TKI69366.1"/>
    </source>
</evidence>
<evidence type="ECO:0000259" key="1">
    <source>
        <dbReference type="Pfam" id="PF00149"/>
    </source>
</evidence>
<feature type="domain" description="Calcineurin-like phosphoesterase" evidence="1">
    <location>
        <begin position="1"/>
        <end position="244"/>
    </location>
</feature>
<dbReference type="InterPro" id="IPR004843">
    <property type="entry name" value="Calcineurin-like_PHP"/>
</dbReference>
<dbReference type="PANTHER" id="PTHR37844:SF1">
    <property type="entry name" value="CALCINEURIN-LIKE PHOSPHOESTERASE DOMAIN-CONTAINING PROTEIN"/>
    <property type="match status" value="1"/>
</dbReference>
<dbReference type="PANTHER" id="PTHR37844">
    <property type="entry name" value="SER/THR PROTEIN PHOSPHATASE SUPERFAMILY (AFU_ORTHOLOGUE AFUA_1G14840)"/>
    <property type="match status" value="1"/>
</dbReference>
<protein>
    <recommendedName>
        <fullName evidence="1">Calcineurin-like phosphoesterase domain-containing protein</fullName>
    </recommendedName>
</protein>
<organism evidence="2 3">
    <name type="scientific">Sulfurimonas crateris</name>
    <dbReference type="NCBI Taxonomy" id="2574727"/>
    <lineage>
        <taxon>Bacteria</taxon>
        <taxon>Pseudomonadati</taxon>
        <taxon>Campylobacterota</taxon>
        <taxon>Epsilonproteobacteria</taxon>
        <taxon>Campylobacterales</taxon>
        <taxon>Sulfurimonadaceae</taxon>
        <taxon>Sulfurimonas</taxon>
    </lineage>
</organism>
<dbReference type="RefSeq" id="WP_137013921.1">
    <property type="nucleotide sequence ID" value="NZ_SZPX01000005.1"/>
</dbReference>
<dbReference type="GO" id="GO:0016787">
    <property type="term" value="F:hydrolase activity"/>
    <property type="evidence" value="ECO:0007669"/>
    <property type="project" value="InterPro"/>
</dbReference>
<dbReference type="AlphaFoldDB" id="A0A4U2Z520"/>
<dbReference type="Pfam" id="PF00149">
    <property type="entry name" value="Metallophos"/>
    <property type="match status" value="1"/>
</dbReference>
<accession>A0A4U2Z520</accession>
<gene>
    <name evidence="2" type="ORF">FCU45_07575</name>
</gene>
<dbReference type="InterPro" id="IPR029052">
    <property type="entry name" value="Metallo-depent_PP-like"/>
</dbReference>
<name>A0A4U2Z520_9BACT</name>